<organism evidence="1">
    <name type="scientific">marine metagenome</name>
    <dbReference type="NCBI Taxonomy" id="408172"/>
    <lineage>
        <taxon>unclassified sequences</taxon>
        <taxon>metagenomes</taxon>
        <taxon>ecological metagenomes</taxon>
    </lineage>
</organism>
<dbReference type="EMBL" id="UINC01054072">
    <property type="protein sequence ID" value="SVB71355.1"/>
    <property type="molecule type" value="Genomic_DNA"/>
</dbReference>
<evidence type="ECO:0000313" key="1">
    <source>
        <dbReference type="EMBL" id="SVB71355.1"/>
    </source>
</evidence>
<proteinExistence type="predicted"/>
<reference evidence="1" key="1">
    <citation type="submission" date="2018-05" db="EMBL/GenBank/DDBJ databases">
        <authorList>
            <person name="Lanie J.A."/>
            <person name="Ng W.-L."/>
            <person name="Kazmierczak K.M."/>
            <person name="Andrzejewski T.M."/>
            <person name="Davidsen T.M."/>
            <person name="Wayne K.J."/>
            <person name="Tettelin H."/>
            <person name="Glass J.I."/>
            <person name="Rusch D."/>
            <person name="Podicherti R."/>
            <person name="Tsui H.-C.T."/>
            <person name="Winkler M.E."/>
        </authorList>
    </citation>
    <scope>NUCLEOTIDE SEQUENCE</scope>
</reference>
<gene>
    <name evidence="1" type="ORF">METZ01_LOCUS224209</name>
</gene>
<name>A0A382G976_9ZZZZ</name>
<sequence length="56" mass="6862">MIKLKMNFFKNLKNKFRKCLFCFHFDTICEINPIKYNPIFTIDIDDSEESDFDLNY</sequence>
<accession>A0A382G976</accession>
<dbReference type="AlphaFoldDB" id="A0A382G976"/>
<protein>
    <submittedName>
        <fullName evidence="1">Uncharacterized protein</fullName>
    </submittedName>
</protein>